<sequence length="52" mass="6197">MYAVFYIIFLLKSKYTRHLQEIQSSFLHFISKIQRKEAIAVGSHIQIRSSLR</sequence>
<proteinExistence type="predicted"/>
<organism evidence="1">
    <name type="scientific">Anguilla anguilla</name>
    <name type="common">European freshwater eel</name>
    <name type="synonym">Muraena anguilla</name>
    <dbReference type="NCBI Taxonomy" id="7936"/>
    <lineage>
        <taxon>Eukaryota</taxon>
        <taxon>Metazoa</taxon>
        <taxon>Chordata</taxon>
        <taxon>Craniata</taxon>
        <taxon>Vertebrata</taxon>
        <taxon>Euteleostomi</taxon>
        <taxon>Actinopterygii</taxon>
        <taxon>Neopterygii</taxon>
        <taxon>Teleostei</taxon>
        <taxon>Anguilliformes</taxon>
        <taxon>Anguillidae</taxon>
        <taxon>Anguilla</taxon>
    </lineage>
</organism>
<accession>A0A0E9WLP4</accession>
<evidence type="ECO:0000313" key="1">
    <source>
        <dbReference type="EMBL" id="JAH91309.1"/>
    </source>
</evidence>
<dbReference type="AlphaFoldDB" id="A0A0E9WLP4"/>
<reference evidence="1" key="1">
    <citation type="submission" date="2014-11" db="EMBL/GenBank/DDBJ databases">
        <authorList>
            <person name="Amaro Gonzalez C."/>
        </authorList>
    </citation>
    <scope>NUCLEOTIDE SEQUENCE</scope>
</reference>
<name>A0A0E9WLP4_ANGAN</name>
<protein>
    <submittedName>
        <fullName evidence="1">Uncharacterized protein</fullName>
    </submittedName>
</protein>
<reference evidence="1" key="2">
    <citation type="journal article" date="2015" name="Fish Shellfish Immunol.">
        <title>Early steps in the European eel (Anguilla anguilla)-Vibrio vulnificus interaction in the gills: Role of the RtxA13 toxin.</title>
        <authorList>
            <person name="Callol A."/>
            <person name="Pajuelo D."/>
            <person name="Ebbesson L."/>
            <person name="Teles M."/>
            <person name="MacKenzie S."/>
            <person name="Amaro C."/>
        </authorList>
    </citation>
    <scope>NUCLEOTIDE SEQUENCE</scope>
</reference>
<dbReference type="EMBL" id="GBXM01017268">
    <property type="protein sequence ID" value="JAH91309.1"/>
    <property type="molecule type" value="Transcribed_RNA"/>
</dbReference>